<sequence>MVSERLQQWLEKDNSAHCPEILGAQVPSFLKNCFISKHMHFRAIFSFHTCALKIVQIALYFLLHIFANCKLHVHYTCFLLHTFLCTEMIGTFSAFNAERGEGEGEGKRCVKASQL</sequence>
<dbReference type="WBParaSite" id="ALUE_0001868401-mRNA-1">
    <property type="protein sequence ID" value="ALUE_0001868401-mRNA-1"/>
    <property type="gene ID" value="ALUE_0001868401"/>
</dbReference>
<organism evidence="2 3">
    <name type="scientific">Ascaris lumbricoides</name>
    <name type="common">Giant roundworm</name>
    <dbReference type="NCBI Taxonomy" id="6252"/>
    <lineage>
        <taxon>Eukaryota</taxon>
        <taxon>Metazoa</taxon>
        <taxon>Ecdysozoa</taxon>
        <taxon>Nematoda</taxon>
        <taxon>Chromadorea</taxon>
        <taxon>Rhabditida</taxon>
        <taxon>Spirurina</taxon>
        <taxon>Ascaridomorpha</taxon>
        <taxon>Ascaridoidea</taxon>
        <taxon>Ascarididae</taxon>
        <taxon>Ascaris</taxon>
    </lineage>
</organism>
<keyword evidence="1" id="KW-0472">Membrane</keyword>
<dbReference type="Proteomes" id="UP000036681">
    <property type="component" value="Unplaced"/>
</dbReference>
<keyword evidence="1" id="KW-0812">Transmembrane</keyword>
<evidence type="ECO:0000313" key="2">
    <source>
        <dbReference type="Proteomes" id="UP000036681"/>
    </source>
</evidence>
<keyword evidence="1" id="KW-1133">Transmembrane helix</keyword>
<dbReference type="AlphaFoldDB" id="A0A0M3IJ86"/>
<evidence type="ECO:0000313" key="3">
    <source>
        <dbReference type="WBParaSite" id="ALUE_0001868401-mRNA-1"/>
    </source>
</evidence>
<accession>A0A0M3IJ86</accession>
<protein>
    <submittedName>
        <fullName evidence="3">Uncharacterized protein</fullName>
    </submittedName>
</protein>
<keyword evidence="2" id="KW-1185">Reference proteome</keyword>
<evidence type="ECO:0000256" key="1">
    <source>
        <dbReference type="SAM" id="Phobius"/>
    </source>
</evidence>
<feature type="transmembrane region" description="Helical" evidence="1">
    <location>
        <begin position="44"/>
        <end position="67"/>
    </location>
</feature>
<reference evidence="3" key="1">
    <citation type="submission" date="2017-02" db="UniProtKB">
        <authorList>
            <consortium name="WormBaseParasite"/>
        </authorList>
    </citation>
    <scope>IDENTIFICATION</scope>
</reference>
<name>A0A0M3IJ86_ASCLU</name>
<proteinExistence type="predicted"/>